<evidence type="ECO:0000256" key="2">
    <source>
        <dbReference type="SAM" id="Phobius"/>
    </source>
</evidence>
<feature type="compositionally biased region" description="Basic and acidic residues" evidence="1">
    <location>
        <begin position="126"/>
        <end position="135"/>
    </location>
</feature>
<evidence type="ECO:0000313" key="4">
    <source>
        <dbReference type="Proteomes" id="UP000499080"/>
    </source>
</evidence>
<dbReference type="Proteomes" id="UP000499080">
    <property type="component" value="Unassembled WGS sequence"/>
</dbReference>
<reference evidence="3 4" key="1">
    <citation type="journal article" date="2019" name="Sci. Rep.">
        <title>Orb-weaving spider Araneus ventricosus genome elucidates the spidroin gene catalogue.</title>
        <authorList>
            <person name="Kono N."/>
            <person name="Nakamura H."/>
            <person name="Ohtoshi R."/>
            <person name="Moran D.A.P."/>
            <person name="Shinohara A."/>
            <person name="Yoshida Y."/>
            <person name="Fujiwara M."/>
            <person name="Mori M."/>
            <person name="Tomita M."/>
            <person name="Arakawa K."/>
        </authorList>
    </citation>
    <scope>NUCLEOTIDE SEQUENCE [LARGE SCALE GENOMIC DNA]</scope>
</reference>
<name>A0A4Y2UKY4_ARAVE</name>
<dbReference type="AlphaFoldDB" id="A0A4Y2UKY4"/>
<sequence>MCTCVYVYVCVCVRVYVCVSVFGEGLRGRPRHLIQNSLRVSSKRDVSITQLKLRIEFHEGKKLRTKAGQDISHQLKKYPTGQAVTHLQTSSVKMMEEIARSAIPARRQPLPSEVEKAFKSPSSSTKMKDSVRQLL</sequence>
<evidence type="ECO:0000313" key="3">
    <source>
        <dbReference type="EMBL" id="GBO12781.1"/>
    </source>
</evidence>
<feature type="transmembrane region" description="Helical" evidence="2">
    <location>
        <begin position="6"/>
        <end position="26"/>
    </location>
</feature>
<comment type="caution">
    <text evidence="3">The sequence shown here is derived from an EMBL/GenBank/DDBJ whole genome shotgun (WGS) entry which is preliminary data.</text>
</comment>
<feature type="region of interest" description="Disordered" evidence="1">
    <location>
        <begin position="105"/>
        <end position="135"/>
    </location>
</feature>
<keyword evidence="2" id="KW-1133">Transmembrane helix</keyword>
<keyword evidence="2" id="KW-0472">Membrane</keyword>
<keyword evidence="4" id="KW-1185">Reference proteome</keyword>
<keyword evidence="2" id="KW-0812">Transmembrane</keyword>
<accession>A0A4Y2UKY4</accession>
<evidence type="ECO:0000256" key="1">
    <source>
        <dbReference type="SAM" id="MobiDB-lite"/>
    </source>
</evidence>
<organism evidence="3 4">
    <name type="scientific">Araneus ventricosus</name>
    <name type="common">Orbweaver spider</name>
    <name type="synonym">Epeira ventricosa</name>
    <dbReference type="NCBI Taxonomy" id="182803"/>
    <lineage>
        <taxon>Eukaryota</taxon>
        <taxon>Metazoa</taxon>
        <taxon>Ecdysozoa</taxon>
        <taxon>Arthropoda</taxon>
        <taxon>Chelicerata</taxon>
        <taxon>Arachnida</taxon>
        <taxon>Araneae</taxon>
        <taxon>Araneomorphae</taxon>
        <taxon>Entelegynae</taxon>
        <taxon>Araneoidea</taxon>
        <taxon>Araneidae</taxon>
        <taxon>Araneus</taxon>
    </lineage>
</organism>
<protein>
    <submittedName>
        <fullName evidence="3">Uncharacterized protein</fullName>
    </submittedName>
</protein>
<gene>
    <name evidence="3" type="ORF">AVEN_97201_1</name>
</gene>
<proteinExistence type="predicted"/>
<dbReference type="EMBL" id="BGPR01037228">
    <property type="protein sequence ID" value="GBO12781.1"/>
    <property type="molecule type" value="Genomic_DNA"/>
</dbReference>